<evidence type="ECO:0000313" key="1">
    <source>
        <dbReference type="EMBL" id="KAJ7681355.1"/>
    </source>
</evidence>
<gene>
    <name evidence="1" type="ORF">B0H17DRAFT_1138508</name>
</gene>
<evidence type="ECO:0000313" key="2">
    <source>
        <dbReference type="Proteomes" id="UP001221757"/>
    </source>
</evidence>
<name>A0AAD7D6V2_MYCRO</name>
<comment type="caution">
    <text evidence="1">The sequence shown here is derived from an EMBL/GenBank/DDBJ whole genome shotgun (WGS) entry which is preliminary data.</text>
</comment>
<protein>
    <submittedName>
        <fullName evidence="1">Uncharacterized protein</fullName>
    </submittedName>
</protein>
<dbReference type="AlphaFoldDB" id="A0AAD7D6V2"/>
<reference evidence="1" key="1">
    <citation type="submission" date="2023-03" db="EMBL/GenBank/DDBJ databases">
        <title>Massive genome expansion in bonnet fungi (Mycena s.s.) driven by repeated elements and novel gene families across ecological guilds.</title>
        <authorList>
            <consortium name="Lawrence Berkeley National Laboratory"/>
            <person name="Harder C.B."/>
            <person name="Miyauchi S."/>
            <person name="Viragh M."/>
            <person name="Kuo A."/>
            <person name="Thoen E."/>
            <person name="Andreopoulos B."/>
            <person name="Lu D."/>
            <person name="Skrede I."/>
            <person name="Drula E."/>
            <person name="Henrissat B."/>
            <person name="Morin E."/>
            <person name="Kohler A."/>
            <person name="Barry K."/>
            <person name="LaButti K."/>
            <person name="Morin E."/>
            <person name="Salamov A."/>
            <person name="Lipzen A."/>
            <person name="Mereny Z."/>
            <person name="Hegedus B."/>
            <person name="Baldrian P."/>
            <person name="Stursova M."/>
            <person name="Weitz H."/>
            <person name="Taylor A."/>
            <person name="Grigoriev I.V."/>
            <person name="Nagy L.G."/>
            <person name="Martin F."/>
            <person name="Kauserud H."/>
        </authorList>
    </citation>
    <scope>NUCLEOTIDE SEQUENCE</scope>
    <source>
        <strain evidence="1">CBHHK067</strain>
    </source>
</reference>
<sequence length="188" mass="21127">MEDAQPATKNYPPRARAVRYCTLNFRVRMEVLNFVQETVMRRMRAVTAIRALGAASPPITPAEVVPLLGLLFLLAEGPLDGRGDTAEDVEVDVGALEDPELGHIPQVLNSAEEYGPLRQCVTEVGIQLNDSPVLYYISMCFRRDLARRTRRNSINSGYVGQNQYTEKVRESLQQIRELSEVKKTSKYA</sequence>
<accession>A0AAD7D6V2</accession>
<proteinExistence type="predicted"/>
<dbReference type="EMBL" id="JARKIE010000119">
    <property type="protein sequence ID" value="KAJ7681355.1"/>
    <property type="molecule type" value="Genomic_DNA"/>
</dbReference>
<organism evidence="1 2">
    <name type="scientific">Mycena rosella</name>
    <name type="common">Pink bonnet</name>
    <name type="synonym">Agaricus rosellus</name>
    <dbReference type="NCBI Taxonomy" id="1033263"/>
    <lineage>
        <taxon>Eukaryota</taxon>
        <taxon>Fungi</taxon>
        <taxon>Dikarya</taxon>
        <taxon>Basidiomycota</taxon>
        <taxon>Agaricomycotina</taxon>
        <taxon>Agaricomycetes</taxon>
        <taxon>Agaricomycetidae</taxon>
        <taxon>Agaricales</taxon>
        <taxon>Marasmiineae</taxon>
        <taxon>Mycenaceae</taxon>
        <taxon>Mycena</taxon>
    </lineage>
</organism>
<dbReference type="Proteomes" id="UP001221757">
    <property type="component" value="Unassembled WGS sequence"/>
</dbReference>
<keyword evidence="2" id="KW-1185">Reference proteome</keyword>